<evidence type="ECO:0000256" key="5">
    <source>
        <dbReference type="SAM" id="Phobius"/>
    </source>
</evidence>
<dbReference type="SUPFAM" id="SSF52091">
    <property type="entry name" value="SpoIIaa-like"/>
    <property type="match status" value="1"/>
</dbReference>
<dbReference type="InterPro" id="IPR011547">
    <property type="entry name" value="SLC26A/SulP_dom"/>
</dbReference>
<feature type="transmembrane region" description="Helical" evidence="5">
    <location>
        <begin position="199"/>
        <end position="218"/>
    </location>
</feature>
<dbReference type="AlphaFoldDB" id="A0A7Z0WJ65"/>
<evidence type="ECO:0000256" key="2">
    <source>
        <dbReference type="ARBA" id="ARBA00022692"/>
    </source>
</evidence>
<evidence type="ECO:0000313" key="8">
    <source>
        <dbReference type="Proteomes" id="UP000185696"/>
    </source>
</evidence>
<name>A0A7Z0WJ65_9PSEU</name>
<dbReference type="PANTHER" id="PTHR11814">
    <property type="entry name" value="SULFATE TRANSPORTER"/>
    <property type="match status" value="1"/>
</dbReference>
<protein>
    <recommendedName>
        <fullName evidence="6">STAS domain-containing protein</fullName>
    </recommendedName>
</protein>
<proteinExistence type="predicted"/>
<evidence type="ECO:0000259" key="6">
    <source>
        <dbReference type="PROSITE" id="PS50801"/>
    </source>
</evidence>
<reference evidence="7 8" key="1">
    <citation type="submission" date="2016-12" db="EMBL/GenBank/DDBJ databases">
        <title>The draft genome sequence of Actinophytocola xinjiangensis.</title>
        <authorList>
            <person name="Wang W."/>
            <person name="Yuan L."/>
        </authorList>
    </citation>
    <scope>NUCLEOTIDE SEQUENCE [LARGE SCALE GENOMIC DNA]</scope>
    <source>
        <strain evidence="7 8">CGMCC 4.4663</strain>
    </source>
</reference>
<keyword evidence="8" id="KW-1185">Reference proteome</keyword>
<dbReference type="PROSITE" id="PS50801">
    <property type="entry name" value="STAS"/>
    <property type="match status" value="1"/>
</dbReference>
<dbReference type="InterPro" id="IPR036513">
    <property type="entry name" value="STAS_dom_sf"/>
</dbReference>
<evidence type="ECO:0000256" key="4">
    <source>
        <dbReference type="ARBA" id="ARBA00023136"/>
    </source>
</evidence>
<dbReference type="GO" id="GO:0016020">
    <property type="term" value="C:membrane"/>
    <property type="evidence" value="ECO:0007669"/>
    <property type="project" value="UniProtKB-SubCell"/>
</dbReference>
<accession>A0A7Z0WJ65</accession>
<dbReference type="Gene3D" id="3.30.750.24">
    <property type="entry name" value="STAS domain"/>
    <property type="match status" value="1"/>
</dbReference>
<evidence type="ECO:0000256" key="3">
    <source>
        <dbReference type="ARBA" id="ARBA00022989"/>
    </source>
</evidence>
<feature type="transmembrane region" description="Helical" evidence="5">
    <location>
        <begin position="97"/>
        <end position="115"/>
    </location>
</feature>
<sequence>MTTPGAGLLNGYRRAWLRRDVLAGLATAAVVLPQAMAYAAIAGLPVQAGLYCALVPMTVYALAGTSRPLSVSTTSTNSVLTATAVASVSGRADASTAALTLAVLTGAVLLAAGALRMGFLADFVPRSVIVGFRTGLALVIAASQLGAVLGVPVSGNGFLDQVGDALGQLGRIDWLVLATAAGTVALLLVLRLRPRWPGPLIVVAVAIAVSAAFGLEGRGVPVIGSVPGGLPLPRLPDLGLTLALLPGAVGIALIVFLESMTAARVFRERADPPLRPDRELVVLGAANVASGLFGGYAAAGGMSQTAVNQAAGARSQGASLVTALCAGAALLALSPLLAPLPRASLAGLVLVIAAGLVDPHTFVWIARRRHPELVVALAALAGALLLGPLAGLLVSVGLALFVVLYQANHPPVYVTAEEDGLLVVRVEAQLYFANAHRVADRVDALVTPGTRVLLLDLGAVPDVDLTASGVLGELHDELARRGVALWFAALNRRPRRTLRGTSDHDRLTGEHRLFASVADALAQHRSRPIT</sequence>
<dbReference type="GO" id="GO:0055085">
    <property type="term" value="P:transmembrane transport"/>
    <property type="evidence" value="ECO:0007669"/>
    <property type="project" value="InterPro"/>
</dbReference>
<feature type="domain" description="STAS" evidence="6">
    <location>
        <begin position="419"/>
        <end position="524"/>
    </location>
</feature>
<evidence type="ECO:0000313" key="7">
    <source>
        <dbReference type="EMBL" id="OLF08519.1"/>
    </source>
</evidence>
<feature type="transmembrane region" description="Helical" evidence="5">
    <location>
        <begin position="345"/>
        <end position="367"/>
    </location>
</feature>
<dbReference type="EMBL" id="MSIF01000012">
    <property type="protein sequence ID" value="OLF08519.1"/>
    <property type="molecule type" value="Genomic_DNA"/>
</dbReference>
<feature type="transmembrane region" description="Helical" evidence="5">
    <location>
        <begin position="280"/>
        <end position="299"/>
    </location>
</feature>
<feature type="transmembrane region" description="Helical" evidence="5">
    <location>
        <begin position="174"/>
        <end position="192"/>
    </location>
</feature>
<dbReference type="Pfam" id="PF00916">
    <property type="entry name" value="Sulfate_transp"/>
    <property type="match status" value="1"/>
</dbReference>
<dbReference type="CDD" id="cd07042">
    <property type="entry name" value="STAS_SulP_like_sulfate_transporter"/>
    <property type="match status" value="1"/>
</dbReference>
<comment type="subcellular location">
    <subcellularLocation>
        <location evidence="1">Membrane</location>
        <topology evidence="1">Multi-pass membrane protein</topology>
    </subcellularLocation>
</comment>
<feature type="transmembrane region" description="Helical" evidence="5">
    <location>
        <begin position="238"/>
        <end position="259"/>
    </location>
</feature>
<dbReference type="Proteomes" id="UP000185696">
    <property type="component" value="Unassembled WGS sequence"/>
</dbReference>
<feature type="transmembrane region" description="Helical" evidence="5">
    <location>
        <begin position="373"/>
        <end position="405"/>
    </location>
</feature>
<feature type="transmembrane region" description="Helical" evidence="5">
    <location>
        <begin position="136"/>
        <end position="154"/>
    </location>
</feature>
<keyword evidence="4 5" id="KW-0472">Membrane</keyword>
<dbReference type="Pfam" id="PF01740">
    <property type="entry name" value="STAS"/>
    <property type="match status" value="1"/>
</dbReference>
<feature type="transmembrane region" description="Helical" evidence="5">
    <location>
        <begin position="21"/>
        <end position="41"/>
    </location>
</feature>
<comment type="caution">
    <text evidence="7">The sequence shown here is derived from an EMBL/GenBank/DDBJ whole genome shotgun (WGS) entry which is preliminary data.</text>
</comment>
<keyword evidence="2 5" id="KW-0812">Transmembrane</keyword>
<evidence type="ECO:0000256" key="1">
    <source>
        <dbReference type="ARBA" id="ARBA00004141"/>
    </source>
</evidence>
<feature type="transmembrane region" description="Helical" evidence="5">
    <location>
        <begin position="319"/>
        <end position="338"/>
    </location>
</feature>
<organism evidence="7 8">
    <name type="scientific">Actinophytocola xinjiangensis</name>
    <dbReference type="NCBI Taxonomy" id="485602"/>
    <lineage>
        <taxon>Bacteria</taxon>
        <taxon>Bacillati</taxon>
        <taxon>Actinomycetota</taxon>
        <taxon>Actinomycetes</taxon>
        <taxon>Pseudonocardiales</taxon>
        <taxon>Pseudonocardiaceae</taxon>
    </lineage>
</organism>
<gene>
    <name evidence="7" type="ORF">BLA60_23430</name>
</gene>
<dbReference type="InterPro" id="IPR001902">
    <property type="entry name" value="SLC26A/SulP_fam"/>
</dbReference>
<dbReference type="InterPro" id="IPR002645">
    <property type="entry name" value="STAS_dom"/>
</dbReference>
<keyword evidence="3 5" id="KW-1133">Transmembrane helix</keyword>